<organism evidence="2 3">
    <name type="scientific">Kribbella soli</name>
    <dbReference type="NCBI Taxonomy" id="1124743"/>
    <lineage>
        <taxon>Bacteria</taxon>
        <taxon>Bacillati</taxon>
        <taxon>Actinomycetota</taxon>
        <taxon>Actinomycetes</taxon>
        <taxon>Propionibacteriales</taxon>
        <taxon>Kribbellaceae</taxon>
        <taxon>Kribbella</taxon>
    </lineage>
</organism>
<dbReference type="EMBL" id="SJJZ01000001">
    <property type="protein sequence ID" value="TCC12080.1"/>
    <property type="molecule type" value="Genomic_DNA"/>
</dbReference>
<dbReference type="Gene3D" id="2.60.120.10">
    <property type="entry name" value="Jelly Rolls"/>
    <property type="match status" value="1"/>
</dbReference>
<evidence type="ECO:0000259" key="1">
    <source>
        <dbReference type="Pfam" id="PF07883"/>
    </source>
</evidence>
<dbReference type="Pfam" id="PF07883">
    <property type="entry name" value="Cupin_2"/>
    <property type="match status" value="1"/>
</dbReference>
<feature type="domain" description="Cupin type-2" evidence="1">
    <location>
        <begin position="34"/>
        <end position="89"/>
    </location>
</feature>
<dbReference type="CDD" id="cd02208">
    <property type="entry name" value="cupin_RmlC-like"/>
    <property type="match status" value="1"/>
</dbReference>
<accession>A0A4R0HQ21</accession>
<evidence type="ECO:0000313" key="2">
    <source>
        <dbReference type="EMBL" id="TCC12080.1"/>
    </source>
</evidence>
<comment type="caution">
    <text evidence="2">The sequence shown here is derived from an EMBL/GenBank/DDBJ whole genome shotgun (WGS) entry which is preliminary data.</text>
</comment>
<protein>
    <submittedName>
        <fullName evidence="2">Cupin domain-containing protein</fullName>
    </submittedName>
</protein>
<dbReference type="AlphaFoldDB" id="A0A4R0HQ21"/>
<gene>
    <name evidence="2" type="ORF">E0H45_12890</name>
</gene>
<sequence length="249" mass="26626">MCEFEPGPAVALPGGIGISKLTVYDIEAPDGLVGGAPHVHLACSEGYYVVAGTGAVQTLNTKGYAETPLQAGTVIWFDPGTIHRLVNDGGLQILTLMSNSGLPEAGDAVLTLPPEHLTDRAAYLRATTLTGEGEDRTPSAMARRDLALQGYAVLRERYEAEGPAALDDFFAAAIRIVQPQLADWRKRWEEGARRLADETGAALDALAAGTAPHLQSAELHRLPTPTEFGRHGMCGRLDVYDTRAREARL</sequence>
<reference evidence="2 3" key="1">
    <citation type="submission" date="2019-02" db="EMBL/GenBank/DDBJ databases">
        <title>Kribbella capetownensis sp. nov. and Kribbella speibonae sp. nov., isolated from soil.</title>
        <authorList>
            <person name="Curtis S.M."/>
            <person name="Norton I."/>
            <person name="Everest G.J."/>
            <person name="Meyers P.R."/>
        </authorList>
    </citation>
    <scope>NUCLEOTIDE SEQUENCE [LARGE SCALE GENOMIC DNA]</scope>
    <source>
        <strain evidence="2 3">KCTC 29219</strain>
    </source>
</reference>
<name>A0A4R0HQ21_9ACTN</name>
<evidence type="ECO:0000313" key="3">
    <source>
        <dbReference type="Proteomes" id="UP000292346"/>
    </source>
</evidence>
<dbReference type="OrthoDB" id="623300at2"/>
<dbReference type="InterPro" id="IPR011051">
    <property type="entry name" value="RmlC_Cupin_sf"/>
</dbReference>
<dbReference type="InterPro" id="IPR014710">
    <property type="entry name" value="RmlC-like_jellyroll"/>
</dbReference>
<dbReference type="RefSeq" id="WP_131337327.1">
    <property type="nucleotide sequence ID" value="NZ_SJJZ01000001.1"/>
</dbReference>
<proteinExistence type="predicted"/>
<dbReference type="Proteomes" id="UP000292346">
    <property type="component" value="Unassembled WGS sequence"/>
</dbReference>
<dbReference type="SUPFAM" id="SSF51182">
    <property type="entry name" value="RmlC-like cupins"/>
    <property type="match status" value="1"/>
</dbReference>
<keyword evidence="3" id="KW-1185">Reference proteome</keyword>
<dbReference type="InterPro" id="IPR013096">
    <property type="entry name" value="Cupin_2"/>
</dbReference>